<dbReference type="AlphaFoldDB" id="A0A914VMT9"/>
<accession>A0A914VMT9</accession>
<dbReference type="WBParaSite" id="PSAMB.scaffold2134size25155.g16549.t1">
    <property type="protein sequence ID" value="PSAMB.scaffold2134size25155.g16549.t1"/>
    <property type="gene ID" value="PSAMB.scaffold2134size25155.g16549"/>
</dbReference>
<reference evidence="3" key="1">
    <citation type="submission" date="2022-11" db="UniProtKB">
        <authorList>
            <consortium name="WormBaseParasite"/>
        </authorList>
    </citation>
    <scope>IDENTIFICATION</scope>
</reference>
<keyword evidence="2" id="KW-1185">Reference proteome</keyword>
<dbReference type="Proteomes" id="UP000887566">
    <property type="component" value="Unplaced"/>
</dbReference>
<proteinExistence type="predicted"/>
<feature type="region of interest" description="Disordered" evidence="1">
    <location>
        <begin position="1"/>
        <end position="115"/>
    </location>
</feature>
<evidence type="ECO:0000313" key="3">
    <source>
        <dbReference type="WBParaSite" id="PSAMB.scaffold2134size25155.g16549.t1"/>
    </source>
</evidence>
<feature type="compositionally biased region" description="Pro residues" evidence="1">
    <location>
        <begin position="49"/>
        <end position="60"/>
    </location>
</feature>
<organism evidence="2 3">
    <name type="scientific">Plectus sambesii</name>
    <dbReference type="NCBI Taxonomy" id="2011161"/>
    <lineage>
        <taxon>Eukaryota</taxon>
        <taxon>Metazoa</taxon>
        <taxon>Ecdysozoa</taxon>
        <taxon>Nematoda</taxon>
        <taxon>Chromadorea</taxon>
        <taxon>Plectida</taxon>
        <taxon>Plectina</taxon>
        <taxon>Plectoidea</taxon>
        <taxon>Plectidae</taxon>
        <taxon>Plectus</taxon>
    </lineage>
</organism>
<evidence type="ECO:0000313" key="2">
    <source>
        <dbReference type="Proteomes" id="UP000887566"/>
    </source>
</evidence>
<sequence length="115" mass="12552">MLSQLQARRPVSVASTPRTAGRRPSLIRGGRRRSGAGKNPNTIRWTPSSLPPPLLYPPYSPSYSPRTLRQMPDDQATGAIAPGKQSSSCQRPRPTRAPAAHNPAESKEKHRHARG</sequence>
<protein>
    <submittedName>
        <fullName evidence="3">Uncharacterized protein</fullName>
    </submittedName>
</protein>
<evidence type="ECO:0000256" key="1">
    <source>
        <dbReference type="SAM" id="MobiDB-lite"/>
    </source>
</evidence>
<name>A0A914VMT9_9BILA</name>